<protein>
    <submittedName>
        <fullName evidence="2">Uncharacterized protein</fullName>
    </submittedName>
</protein>
<organism evidence="2">
    <name type="scientific">Siphoviridae sp. ctX581</name>
    <dbReference type="NCBI Taxonomy" id="2826365"/>
    <lineage>
        <taxon>Viruses</taxon>
        <taxon>Duplodnaviria</taxon>
        <taxon>Heunggongvirae</taxon>
        <taxon>Uroviricota</taxon>
        <taxon>Caudoviricetes</taxon>
    </lineage>
</organism>
<reference evidence="2" key="1">
    <citation type="journal article" date="2021" name="Proc. Natl. Acad. Sci. U.S.A.">
        <title>A Catalog of Tens of Thousands of Viruses from Human Metagenomes Reveals Hidden Associations with Chronic Diseases.</title>
        <authorList>
            <person name="Tisza M.J."/>
            <person name="Buck C.B."/>
        </authorList>
    </citation>
    <scope>NUCLEOTIDE SEQUENCE</scope>
    <source>
        <strain evidence="2">CtX581</strain>
    </source>
</reference>
<evidence type="ECO:0000256" key="1">
    <source>
        <dbReference type="SAM" id="Phobius"/>
    </source>
</evidence>
<feature type="transmembrane region" description="Helical" evidence="1">
    <location>
        <begin position="6"/>
        <end position="33"/>
    </location>
</feature>
<proteinExistence type="predicted"/>
<keyword evidence="1" id="KW-0472">Membrane</keyword>
<evidence type="ECO:0000313" key="2">
    <source>
        <dbReference type="EMBL" id="DAD80356.1"/>
    </source>
</evidence>
<accession>A0A8S5MDP9</accession>
<sequence length="39" mass="4154">MGGLLFSVGMFLLSTPAGFIGSGLFWTAIAIYIDRTNSK</sequence>
<keyword evidence="1" id="KW-0812">Transmembrane</keyword>
<name>A0A8S5MDP9_9CAUD</name>
<keyword evidence="1" id="KW-1133">Transmembrane helix</keyword>
<dbReference type="EMBL" id="BK014883">
    <property type="protein sequence ID" value="DAD80356.1"/>
    <property type="molecule type" value="Genomic_DNA"/>
</dbReference>